<feature type="transmembrane region" description="Helical" evidence="8">
    <location>
        <begin position="92"/>
        <end position="110"/>
    </location>
</feature>
<gene>
    <name evidence="10" type="ORF">BCR42DRAFT_351344</name>
</gene>
<evidence type="ECO:0000256" key="5">
    <source>
        <dbReference type="ARBA" id="ARBA00022989"/>
    </source>
</evidence>
<accession>A0A1X2IIT1</accession>
<dbReference type="AlphaFoldDB" id="A0A1X2IIT1"/>
<protein>
    <recommendedName>
        <fullName evidence="9">Peptidase S54 rhomboid domain-containing protein</fullName>
    </recommendedName>
</protein>
<dbReference type="Pfam" id="PF01694">
    <property type="entry name" value="Rhomboid"/>
    <property type="match status" value="1"/>
</dbReference>
<name>A0A1X2IIT1_9FUNG</name>
<keyword evidence="11" id="KW-1185">Reference proteome</keyword>
<dbReference type="GO" id="GO:0016020">
    <property type="term" value="C:membrane"/>
    <property type="evidence" value="ECO:0007669"/>
    <property type="project" value="UniProtKB-SubCell"/>
</dbReference>
<sequence>MLSSIVRLQHKEISLSYVAYTRRLLFTTPAKQHGRRFRAPHDSLSPNKLRQPPPVKEGKAHISPTKDASTLMNASKSRSHQSHENISYARPLLFGGTFCISAFIAAGVVYDRNQQSAWQRWMAHLRQQGRSEPYYYSTYFSWQSWSSWLNGGADDQQETVLSGDPSAGFGAATMGDFWQAKQALVEEKRLALKHRIDTVLQHWQQTYGLPEGLRRLGWMVTEKYASMTEADRTLAGLIGINILVFGAWQVPRWSSFMTRWFMHNPGTSGGRRPVTLITSCFSHQEGLHLACNMVGLWSFGNLMHEYLGREQFLALYLSMGVGANMASHTMSLALRRSRPLLPSLGASGAIYGLLSGIAYMKPEASISLIFLPFYPIKLGYALPALMGFDVAGILLKWKMFDHYAHLAGASIGLGYMAYGQQQIWQPLVKNIHDIRSKQTFA</sequence>
<comment type="similarity">
    <text evidence="2">Belongs to the peptidase S54 family.</text>
</comment>
<dbReference type="SUPFAM" id="SSF144091">
    <property type="entry name" value="Rhomboid-like"/>
    <property type="match status" value="1"/>
</dbReference>
<feature type="transmembrane region" description="Helical" evidence="8">
    <location>
        <begin position="233"/>
        <end position="250"/>
    </location>
</feature>
<dbReference type="InterPro" id="IPR035952">
    <property type="entry name" value="Rhomboid-like_sf"/>
</dbReference>
<evidence type="ECO:0000313" key="11">
    <source>
        <dbReference type="Proteomes" id="UP000193560"/>
    </source>
</evidence>
<dbReference type="GO" id="GO:0006465">
    <property type="term" value="P:signal peptide processing"/>
    <property type="evidence" value="ECO:0007669"/>
    <property type="project" value="TreeGrafter"/>
</dbReference>
<proteinExistence type="inferred from homology"/>
<feature type="region of interest" description="Disordered" evidence="7">
    <location>
        <begin position="31"/>
        <end position="80"/>
    </location>
</feature>
<reference evidence="10 11" key="1">
    <citation type="submission" date="2016-07" db="EMBL/GenBank/DDBJ databases">
        <title>Pervasive Adenine N6-methylation of Active Genes in Fungi.</title>
        <authorList>
            <consortium name="DOE Joint Genome Institute"/>
            <person name="Mondo S.J."/>
            <person name="Dannebaum R.O."/>
            <person name="Kuo R.C."/>
            <person name="Labutti K."/>
            <person name="Haridas S."/>
            <person name="Kuo A."/>
            <person name="Salamov A."/>
            <person name="Ahrendt S.R."/>
            <person name="Lipzen A."/>
            <person name="Sullivan W."/>
            <person name="Andreopoulos W.B."/>
            <person name="Clum A."/>
            <person name="Lindquist E."/>
            <person name="Daum C."/>
            <person name="Ramamoorthy G.K."/>
            <person name="Gryganskyi A."/>
            <person name="Culley D."/>
            <person name="Magnuson J.K."/>
            <person name="James T.Y."/>
            <person name="O'Malley M.A."/>
            <person name="Stajich J.E."/>
            <person name="Spatafora J.W."/>
            <person name="Visel A."/>
            <person name="Grigoriev I.V."/>
        </authorList>
    </citation>
    <scope>NUCLEOTIDE SEQUENCE [LARGE SCALE GENOMIC DNA]</scope>
    <source>
        <strain evidence="10 11">NRRL 1336</strain>
    </source>
</reference>
<evidence type="ECO:0000256" key="2">
    <source>
        <dbReference type="ARBA" id="ARBA00009045"/>
    </source>
</evidence>
<evidence type="ECO:0000256" key="3">
    <source>
        <dbReference type="ARBA" id="ARBA00022692"/>
    </source>
</evidence>
<dbReference type="FunFam" id="1.20.1540.10:FF:000012">
    <property type="entry name" value="Rhomboid family protein"/>
    <property type="match status" value="1"/>
</dbReference>
<evidence type="ECO:0000256" key="1">
    <source>
        <dbReference type="ARBA" id="ARBA00004141"/>
    </source>
</evidence>
<dbReference type="OrthoDB" id="10260614at2759"/>
<comment type="caution">
    <text evidence="10">The sequence shown here is derived from an EMBL/GenBank/DDBJ whole genome shotgun (WGS) entry which is preliminary data.</text>
</comment>
<dbReference type="InterPro" id="IPR050925">
    <property type="entry name" value="Rhomboid_protease_S54"/>
</dbReference>
<dbReference type="PANTHER" id="PTHR43731">
    <property type="entry name" value="RHOMBOID PROTEASE"/>
    <property type="match status" value="1"/>
</dbReference>
<evidence type="ECO:0000313" key="10">
    <source>
        <dbReference type="EMBL" id="ORZ17184.1"/>
    </source>
</evidence>
<comment type="subcellular location">
    <subcellularLocation>
        <location evidence="1">Membrane</location>
        <topology evidence="1">Multi-pass membrane protein</topology>
    </subcellularLocation>
</comment>
<dbReference type="PANTHER" id="PTHR43731:SF14">
    <property type="entry name" value="PRESENILIN-ASSOCIATED RHOMBOID-LIKE PROTEIN, MITOCHONDRIAL"/>
    <property type="match status" value="1"/>
</dbReference>
<feature type="compositionally biased region" description="Polar residues" evidence="7">
    <location>
        <begin position="66"/>
        <end position="76"/>
    </location>
</feature>
<feature type="domain" description="Peptidase S54 rhomboid" evidence="9">
    <location>
        <begin position="274"/>
        <end position="418"/>
    </location>
</feature>
<feature type="transmembrane region" description="Helical" evidence="8">
    <location>
        <begin position="340"/>
        <end position="360"/>
    </location>
</feature>
<dbReference type="Gene3D" id="1.20.1540.10">
    <property type="entry name" value="Rhomboid-like"/>
    <property type="match status" value="1"/>
</dbReference>
<keyword evidence="3 8" id="KW-0812">Transmembrane</keyword>
<dbReference type="STRING" id="90262.A0A1X2IIT1"/>
<evidence type="ECO:0000256" key="8">
    <source>
        <dbReference type="SAM" id="Phobius"/>
    </source>
</evidence>
<keyword evidence="6 8" id="KW-0472">Membrane</keyword>
<dbReference type="Proteomes" id="UP000193560">
    <property type="component" value="Unassembled WGS sequence"/>
</dbReference>
<dbReference type="InterPro" id="IPR022764">
    <property type="entry name" value="Peptidase_S54_rhomboid_dom"/>
</dbReference>
<dbReference type="GO" id="GO:0004252">
    <property type="term" value="F:serine-type endopeptidase activity"/>
    <property type="evidence" value="ECO:0007669"/>
    <property type="project" value="InterPro"/>
</dbReference>
<organism evidence="10 11">
    <name type="scientific">Absidia repens</name>
    <dbReference type="NCBI Taxonomy" id="90262"/>
    <lineage>
        <taxon>Eukaryota</taxon>
        <taxon>Fungi</taxon>
        <taxon>Fungi incertae sedis</taxon>
        <taxon>Mucoromycota</taxon>
        <taxon>Mucoromycotina</taxon>
        <taxon>Mucoromycetes</taxon>
        <taxon>Mucorales</taxon>
        <taxon>Cunninghamellaceae</taxon>
        <taxon>Absidia</taxon>
    </lineage>
</organism>
<dbReference type="EMBL" id="MCGE01000010">
    <property type="protein sequence ID" value="ORZ17184.1"/>
    <property type="molecule type" value="Genomic_DNA"/>
</dbReference>
<feature type="transmembrane region" description="Helical" evidence="8">
    <location>
        <begin position="313"/>
        <end position="333"/>
    </location>
</feature>
<evidence type="ECO:0000256" key="4">
    <source>
        <dbReference type="ARBA" id="ARBA00022801"/>
    </source>
</evidence>
<keyword evidence="5 8" id="KW-1133">Transmembrane helix</keyword>
<feature type="transmembrane region" description="Helical" evidence="8">
    <location>
        <begin position="380"/>
        <end position="397"/>
    </location>
</feature>
<evidence type="ECO:0000256" key="6">
    <source>
        <dbReference type="ARBA" id="ARBA00023136"/>
    </source>
</evidence>
<evidence type="ECO:0000256" key="7">
    <source>
        <dbReference type="SAM" id="MobiDB-lite"/>
    </source>
</evidence>
<evidence type="ECO:0000259" key="9">
    <source>
        <dbReference type="Pfam" id="PF01694"/>
    </source>
</evidence>
<keyword evidence="4" id="KW-0378">Hydrolase</keyword>